<organism evidence="2 3">
    <name type="scientific">Thalassospira alkalitolerans</name>
    <dbReference type="NCBI Taxonomy" id="1293890"/>
    <lineage>
        <taxon>Bacteria</taxon>
        <taxon>Pseudomonadati</taxon>
        <taxon>Pseudomonadota</taxon>
        <taxon>Alphaproteobacteria</taxon>
        <taxon>Rhodospirillales</taxon>
        <taxon>Thalassospiraceae</taxon>
        <taxon>Thalassospira</taxon>
    </lineage>
</organism>
<dbReference type="OrthoDB" id="280897at2"/>
<keyword evidence="1" id="KW-0472">Membrane</keyword>
<accession>A0A1Y2LHD2</accession>
<keyword evidence="1" id="KW-1133">Transmembrane helix</keyword>
<feature type="transmembrane region" description="Helical" evidence="1">
    <location>
        <begin position="27"/>
        <end position="50"/>
    </location>
</feature>
<dbReference type="AlphaFoldDB" id="A0A1Y2LHD2"/>
<gene>
    <name evidence="2" type="ORF">TALK_00060</name>
</gene>
<keyword evidence="3" id="KW-1185">Reference proteome</keyword>
<dbReference type="STRING" id="1293890.TALK_00060"/>
<dbReference type="Proteomes" id="UP000193396">
    <property type="component" value="Unassembled WGS sequence"/>
</dbReference>
<proteinExistence type="predicted"/>
<dbReference type="EMBL" id="JFKB01000001">
    <property type="protein sequence ID" value="OSQ49953.1"/>
    <property type="molecule type" value="Genomic_DNA"/>
</dbReference>
<evidence type="ECO:0000313" key="2">
    <source>
        <dbReference type="EMBL" id="OSQ49953.1"/>
    </source>
</evidence>
<reference evidence="2 3" key="1">
    <citation type="submission" date="2014-03" db="EMBL/GenBank/DDBJ databases">
        <title>The draft genome sequence of Thalassospira alkalitolerans JCM 18968.</title>
        <authorList>
            <person name="Lai Q."/>
            <person name="Shao Z."/>
        </authorList>
    </citation>
    <scope>NUCLEOTIDE SEQUENCE [LARGE SCALE GENOMIC DNA]</scope>
    <source>
        <strain evidence="2 3">JCM 18968</strain>
    </source>
</reference>
<dbReference type="RefSeq" id="WP_085614635.1">
    <property type="nucleotide sequence ID" value="NZ_JFKB01000001.1"/>
</dbReference>
<evidence type="ECO:0000256" key="1">
    <source>
        <dbReference type="SAM" id="Phobius"/>
    </source>
</evidence>
<evidence type="ECO:0000313" key="3">
    <source>
        <dbReference type="Proteomes" id="UP000193396"/>
    </source>
</evidence>
<keyword evidence="1" id="KW-0812">Transmembrane</keyword>
<comment type="caution">
    <text evidence="2">The sequence shown here is derived from an EMBL/GenBank/DDBJ whole genome shotgun (WGS) entry which is preliminary data.</text>
</comment>
<protein>
    <submittedName>
        <fullName evidence="2">Uncharacterized protein</fullName>
    </submittedName>
</protein>
<sequence length="533" mass="58211">MGQNVLDNNPIPNPFAPASYRAVWRCVLARVVGVVVFLAALCAISLAVWAQNPNFVASKRGNEVPIFDAVYPDDEFCATAGLGGLCAAAPVDVPEFDANFIYRFVAYEAQRPFDRFSWQSLISLVWPHDGAGQPILAGYKYPDAGRAPWESYPGKRDVFSGLARINDADAGCRADLPQGSLLLSAFVQSSGDVLIDQAGNFILYDTRVNNVTADYIRWNNLETAAGRMAFAQSGRRVEFPMMTLSAGPSAAVVADNSGLLASDKTWFKPGAQMIKFAWRIMAEPQNAVNSGASGQSTDLDRYYTRPARIAIASKDAVDGAAKCLDVTVGLVGLHMVQRVKSGNGDRWIWSSFEHIDNAPLASNARRPNSIVATDLFPDGCLAPDTVDRDYVFYHHGKGARLRDNRVANRVVNADLRWSDHAPYARDRNGNRVTAPDIVRCWRLFSGTAEANFVWQRKLGGSVWQNYFLLGTQWIGNGGGVPFGVGEVPRFLTNVALESFIQHQDDGTCLGCHAAAFTDAGQPANFTFLLDPDR</sequence>
<name>A0A1Y2LHD2_9PROT</name>